<feature type="compositionally biased region" description="Polar residues" evidence="4">
    <location>
        <begin position="1"/>
        <end position="19"/>
    </location>
</feature>
<name>A0A9P6NHY9_9BASI</name>
<evidence type="ECO:0000256" key="1">
    <source>
        <dbReference type="ARBA" id="ARBA00022737"/>
    </source>
</evidence>
<evidence type="ECO:0000256" key="3">
    <source>
        <dbReference type="PROSITE-ProRule" id="PRU00176"/>
    </source>
</evidence>
<evidence type="ECO:0000259" key="5">
    <source>
        <dbReference type="PROSITE" id="PS50102"/>
    </source>
</evidence>
<evidence type="ECO:0000256" key="2">
    <source>
        <dbReference type="ARBA" id="ARBA00022884"/>
    </source>
</evidence>
<protein>
    <recommendedName>
        <fullName evidence="5">RRM domain-containing protein</fullName>
    </recommendedName>
</protein>
<keyword evidence="7" id="KW-1185">Reference proteome</keyword>
<gene>
    <name evidence="6" type="ORF">CROQUDRAFT_65091</name>
</gene>
<dbReference type="AlphaFoldDB" id="A0A9P6NHY9"/>
<feature type="domain" description="RRM" evidence="5">
    <location>
        <begin position="111"/>
        <end position="189"/>
    </location>
</feature>
<proteinExistence type="predicted"/>
<evidence type="ECO:0000256" key="4">
    <source>
        <dbReference type="SAM" id="MobiDB-lite"/>
    </source>
</evidence>
<accession>A0A9P6NHY9</accession>
<dbReference type="Pfam" id="PF00076">
    <property type="entry name" value="RRM_1"/>
    <property type="match status" value="3"/>
</dbReference>
<dbReference type="EMBL" id="MU167296">
    <property type="protein sequence ID" value="KAG0144378.1"/>
    <property type="molecule type" value="Genomic_DNA"/>
</dbReference>
<dbReference type="SUPFAM" id="SSF54928">
    <property type="entry name" value="RNA-binding domain, RBD"/>
    <property type="match status" value="3"/>
</dbReference>
<feature type="compositionally biased region" description="Basic residues" evidence="4">
    <location>
        <begin position="379"/>
        <end position="389"/>
    </location>
</feature>
<dbReference type="Gene3D" id="3.30.70.330">
    <property type="match status" value="4"/>
</dbReference>
<keyword evidence="1" id="KW-0677">Repeat</keyword>
<organism evidence="6 7">
    <name type="scientific">Cronartium quercuum f. sp. fusiforme G11</name>
    <dbReference type="NCBI Taxonomy" id="708437"/>
    <lineage>
        <taxon>Eukaryota</taxon>
        <taxon>Fungi</taxon>
        <taxon>Dikarya</taxon>
        <taxon>Basidiomycota</taxon>
        <taxon>Pucciniomycotina</taxon>
        <taxon>Pucciniomycetes</taxon>
        <taxon>Pucciniales</taxon>
        <taxon>Coleosporiaceae</taxon>
        <taxon>Cronartium</taxon>
    </lineage>
</organism>
<feature type="domain" description="RRM" evidence="5">
    <location>
        <begin position="23"/>
        <end position="101"/>
    </location>
</feature>
<dbReference type="InterPro" id="IPR000504">
    <property type="entry name" value="RRM_dom"/>
</dbReference>
<dbReference type="OrthoDB" id="19742at2759"/>
<dbReference type="GO" id="GO:0003723">
    <property type="term" value="F:RNA binding"/>
    <property type="evidence" value="ECO:0007669"/>
    <property type="project" value="UniProtKB-UniRule"/>
</dbReference>
<feature type="region of interest" description="Disordered" evidence="4">
    <location>
        <begin position="1"/>
        <end position="20"/>
    </location>
</feature>
<dbReference type="InterPro" id="IPR035979">
    <property type="entry name" value="RBD_domain_sf"/>
</dbReference>
<comment type="caution">
    <text evidence="6">The sequence shown here is derived from an EMBL/GenBank/DDBJ whole genome shotgun (WGS) entry which is preliminary data.</text>
</comment>
<dbReference type="PANTHER" id="PTHR24012">
    <property type="entry name" value="RNA BINDING PROTEIN"/>
    <property type="match status" value="1"/>
</dbReference>
<evidence type="ECO:0000313" key="6">
    <source>
        <dbReference type="EMBL" id="KAG0144378.1"/>
    </source>
</evidence>
<feature type="domain" description="RRM" evidence="5">
    <location>
        <begin position="306"/>
        <end position="382"/>
    </location>
</feature>
<dbReference type="SMART" id="SM00360">
    <property type="entry name" value="RRM"/>
    <property type="match status" value="4"/>
</dbReference>
<sequence>MSLSNSLSTGPETSSTQPYPSDASLFIGNLASDVTERDLIEIFSQASPVITARVCVDRFTKKSRGYGYVSYASSEDADLALREFNHWNIKGKTCRLMKSLSGSTKDFPVAANLFINHLPKEISAIAFHDTFEKFGKILSSKLALDHLGDSKGYGFIQYEKVEDAQKAMKETHLSTLDIQTESDNRPLQVIPFLKKEERKVLPKFTNVFFRNLPLEMTLENFTAFASQAGEVTSVILNPIRKPNAITKTGCANYKDSSVAIKVVEESSTANPRDIIATAAIKKSSLISKRAKSFFKTNFNHLSVSRRNLKIKPIPSHFTDADLAGSFSPYGNVVSAKVIKNPKAKSSYGFVCFKEPYSAELALKDDSSSQQQGFNWSIRRAARKPYHPRSRKEPFSVSPKPAPVDVTEIKKET</sequence>
<evidence type="ECO:0000313" key="7">
    <source>
        <dbReference type="Proteomes" id="UP000886653"/>
    </source>
</evidence>
<dbReference type="Proteomes" id="UP000886653">
    <property type="component" value="Unassembled WGS sequence"/>
</dbReference>
<feature type="region of interest" description="Disordered" evidence="4">
    <location>
        <begin position="366"/>
        <end position="412"/>
    </location>
</feature>
<keyword evidence="2 3" id="KW-0694">RNA-binding</keyword>
<dbReference type="PROSITE" id="PS50102">
    <property type="entry name" value="RRM"/>
    <property type="match status" value="3"/>
</dbReference>
<dbReference type="InterPro" id="IPR012677">
    <property type="entry name" value="Nucleotide-bd_a/b_plait_sf"/>
</dbReference>
<reference evidence="6" key="1">
    <citation type="submission" date="2013-11" db="EMBL/GenBank/DDBJ databases">
        <title>Genome sequence of the fusiform rust pathogen reveals effectors for host alternation and coevolution with pine.</title>
        <authorList>
            <consortium name="DOE Joint Genome Institute"/>
            <person name="Smith K."/>
            <person name="Pendleton A."/>
            <person name="Kubisiak T."/>
            <person name="Anderson C."/>
            <person name="Salamov A."/>
            <person name="Aerts A."/>
            <person name="Riley R."/>
            <person name="Clum A."/>
            <person name="Lindquist E."/>
            <person name="Ence D."/>
            <person name="Campbell M."/>
            <person name="Kronenberg Z."/>
            <person name="Feau N."/>
            <person name="Dhillon B."/>
            <person name="Hamelin R."/>
            <person name="Burleigh J."/>
            <person name="Smith J."/>
            <person name="Yandell M."/>
            <person name="Nelson C."/>
            <person name="Grigoriev I."/>
            <person name="Davis J."/>
        </authorList>
    </citation>
    <scope>NUCLEOTIDE SEQUENCE</scope>
    <source>
        <strain evidence="6">G11</strain>
    </source>
</reference>